<evidence type="ECO:0000313" key="1">
    <source>
        <dbReference type="EMBL" id="CAE6869101.1"/>
    </source>
</evidence>
<sequence>MQQICIRFDAACATRQHQAIRAVAVTRQPDGSAAGGSTVASHPLADARIAGLLAMSAERVGVTRTVAVAMPPCKTKVQLSHGTRVVRCTCTPVMRSRYVGAGATAIRNTRCNRPAAGSEAPRTEWPRVTHSSNLRVRHSNYFVLLQADQDPFGTSGTLCTRKTYWPAPESLVRSTLSRCSWRAVFDEVIPALCDLIWSL</sequence>
<reference evidence="1" key="1">
    <citation type="submission" date="2021-02" db="EMBL/GenBank/DDBJ databases">
        <authorList>
            <person name="Vanwijnsberghe S."/>
        </authorList>
    </citation>
    <scope>NUCLEOTIDE SEQUENCE</scope>
    <source>
        <strain evidence="1">R-70211</strain>
    </source>
</reference>
<dbReference type="EMBL" id="CAJNAS010000002">
    <property type="protein sequence ID" value="CAE6869101.1"/>
    <property type="molecule type" value="Genomic_DNA"/>
</dbReference>
<name>A0A9N8MKK1_9BURK</name>
<gene>
    <name evidence="1" type="ORF">R70211_01063</name>
</gene>
<dbReference type="AlphaFoldDB" id="A0A9N8MKK1"/>
<comment type="caution">
    <text evidence="1">The sequence shown here is derived from an EMBL/GenBank/DDBJ whole genome shotgun (WGS) entry which is preliminary data.</text>
</comment>
<accession>A0A9N8MKK1</accession>
<keyword evidence="2" id="KW-1185">Reference proteome</keyword>
<dbReference type="Proteomes" id="UP000675121">
    <property type="component" value="Unassembled WGS sequence"/>
</dbReference>
<organism evidence="1 2">
    <name type="scientific">Paraburkholderia domus</name>
    <dbReference type="NCBI Taxonomy" id="2793075"/>
    <lineage>
        <taxon>Bacteria</taxon>
        <taxon>Pseudomonadati</taxon>
        <taxon>Pseudomonadota</taxon>
        <taxon>Betaproteobacteria</taxon>
        <taxon>Burkholderiales</taxon>
        <taxon>Burkholderiaceae</taxon>
        <taxon>Paraburkholderia</taxon>
    </lineage>
</organism>
<evidence type="ECO:0000313" key="2">
    <source>
        <dbReference type="Proteomes" id="UP000675121"/>
    </source>
</evidence>
<proteinExistence type="predicted"/>
<protein>
    <submittedName>
        <fullName evidence="1">Uncharacterized protein</fullName>
    </submittedName>
</protein>